<evidence type="ECO:0000256" key="5">
    <source>
        <dbReference type="SAM" id="MobiDB-lite"/>
    </source>
</evidence>
<dbReference type="GO" id="GO:0005886">
    <property type="term" value="C:plasma membrane"/>
    <property type="evidence" value="ECO:0007669"/>
    <property type="project" value="TreeGrafter"/>
</dbReference>
<evidence type="ECO:0000313" key="8">
    <source>
        <dbReference type="EMBL" id="CAE0230019.1"/>
    </source>
</evidence>
<dbReference type="InterPro" id="IPR018490">
    <property type="entry name" value="cNMP-bd_dom_sf"/>
</dbReference>
<name>A0A7S3CJC4_9SPIT</name>
<sequence>MDSQKSFDNQNKEMKDDQVVNQSRKRKKFKDYILLENLIISQKSGWKAIFDTFVLFVVAYSIFTTLLYVSFDPIIPPTFLIIDDIVFYVFLVDFILNFCTEYQDQETPQPVRDHKLIAIKYFKSGWMVIDFVATFPFDSIFTDNFFVTKLLRLTRLSRLWALLDLSRVNRLLKQLFESSQRQDRIVAQYILMYGYKIFRLIIIAIICTYFVGCFWYFVVSRINTQEDIDKGNTFLQNFGIDEIDDTYTKMIISCYFALTTLSTVGYGDLYPISTREMICGIFVMMVGIVFFSHIMGSFIEIISNYDKRMGSVDRGTELHNWMTLLTRFTNNKPLPKVLINQIDNHYSYYWANDRLSAISHNDQFLNALPRQIKRHIIKHYLFDDIFYRFRLFFNTQENKDSKFLYDISFGLRPRKYDTSEEERLILDEEDEVSEMYFIQEGIVGIGYYLLTQGLSKKQYKLGIYMKANSFICDYYVCYNKKAEFIFMVVQEVKAFSLSKKFLLQKVFPKYPYIAATIKKGCSDRYKKNVRQRLLKYREEHTTEINKKSSYKVIQIMLKNELNNKLPKQLGSQLQGFGLDQAGLLNNQGSSAAAAPASQAQMQNQTMTAQQEIKMSKNETDLNQILKKRIEGIQMEMSKFNTFINDFALTADNELINLVGNINLLQRNIINMREMKKKQV</sequence>
<dbReference type="InterPro" id="IPR005821">
    <property type="entry name" value="Ion_trans_dom"/>
</dbReference>
<evidence type="ECO:0000256" key="4">
    <source>
        <dbReference type="ARBA" id="ARBA00023136"/>
    </source>
</evidence>
<dbReference type="InterPro" id="IPR003938">
    <property type="entry name" value="K_chnl_volt-dep_EAG/ELK/ERG"/>
</dbReference>
<dbReference type="Gene3D" id="2.60.120.10">
    <property type="entry name" value="Jelly Rolls"/>
    <property type="match status" value="1"/>
</dbReference>
<dbReference type="GO" id="GO:0042391">
    <property type="term" value="P:regulation of membrane potential"/>
    <property type="evidence" value="ECO:0007669"/>
    <property type="project" value="TreeGrafter"/>
</dbReference>
<evidence type="ECO:0000259" key="7">
    <source>
        <dbReference type="Pfam" id="PF00520"/>
    </source>
</evidence>
<organism evidence="8">
    <name type="scientific">Strombidium rassoulzadegani</name>
    <dbReference type="NCBI Taxonomy" id="1082188"/>
    <lineage>
        <taxon>Eukaryota</taxon>
        <taxon>Sar</taxon>
        <taxon>Alveolata</taxon>
        <taxon>Ciliophora</taxon>
        <taxon>Intramacronucleata</taxon>
        <taxon>Spirotrichea</taxon>
        <taxon>Oligotrichia</taxon>
        <taxon>Strombidiidae</taxon>
        <taxon>Strombidium</taxon>
    </lineage>
</organism>
<feature type="domain" description="Ion transport" evidence="7">
    <location>
        <begin position="49"/>
        <end position="307"/>
    </location>
</feature>
<keyword evidence="4 6" id="KW-0472">Membrane</keyword>
<reference evidence="8" key="1">
    <citation type="submission" date="2021-01" db="EMBL/GenBank/DDBJ databases">
        <authorList>
            <person name="Corre E."/>
            <person name="Pelletier E."/>
            <person name="Niang G."/>
            <person name="Scheremetjew M."/>
            <person name="Finn R."/>
            <person name="Kale V."/>
            <person name="Holt S."/>
            <person name="Cochrane G."/>
            <person name="Meng A."/>
            <person name="Brown T."/>
            <person name="Cohen L."/>
        </authorList>
    </citation>
    <scope>NUCLEOTIDE SEQUENCE</scope>
    <source>
        <strain evidence="8">Ras09</strain>
    </source>
</reference>
<dbReference type="AlphaFoldDB" id="A0A7S3CJC4"/>
<dbReference type="PRINTS" id="PR01463">
    <property type="entry name" value="EAGCHANLFMLY"/>
</dbReference>
<feature type="transmembrane region" description="Helical" evidence="6">
    <location>
        <begin position="74"/>
        <end position="96"/>
    </location>
</feature>
<dbReference type="SUPFAM" id="SSF81324">
    <property type="entry name" value="Voltage-gated potassium channels"/>
    <property type="match status" value="1"/>
</dbReference>
<accession>A0A7S3CJC4</accession>
<dbReference type="GO" id="GO:0005249">
    <property type="term" value="F:voltage-gated potassium channel activity"/>
    <property type="evidence" value="ECO:0007669"/>
    <property type="project" value="InterPro"/>
</dbReference>
<protein>
    <recommendedName>
        <fullName evidence="7">Ion transport domain-containing protein</fullName>
    </recommendedName>
</protein>
<evidence type="ECO:0000256" key="3">
    <source>
        <dbReference type="ARBA" id="ARBA00022989"/>
    </source>
</evidence>
<keyword evidence="3 6" id="KW-1133">Transmembrane helix</keyword>
<feature type="region of interest" description="Disordered" evidence="5">
    <location>
        <begin position="1"/>
        <end position="22"/>
    </location>
</feature>
<proteinExistence type="predicted"/>
<dbReference type="EMBL" id="HBIA01003498">
    <property type="protein sequence ID" value="CAE0230019.1"/>
    <property type="molecule type" value="Transcribed_RNA"/>
</dbReference>
<gene>
    <name evidence="8" type="ORF">SRAS04492_LOCUS1805</name>
</gene>
<dbReference type="PANTHER" id="PTHR10217">
    <property type="entry name" value="VOLTAGE AND LIGAND GATED POTASSIUM CHANNEL"/>
    <property type="match status" value="1"/>
</dbReference>
<keyword evidence="2 6" id="KW-0812">Transmembrane</keyword>
<dbReference type="PANTHER" id="PTHR10217:SF435">
    <property type="entry name" value="POTASSIUM VOLTAGE-GATED CHANNEL PROTEIN EAG"/>
    <property type="match status" value="1"/>
</dbReference>
<feature type="transmembrane region" description="Helical" evidence="6">
    <location>
        <begin position="197"/>
        <end position="218"/>
    </location>
</feature>
<dbReference type="SUPFAM" id="SSF51206">
    <property type="entry name" value="cAMP-binding domain-like"/>
    <property type="match status" value="1"/>
</dbReference>
<dbReference type="InterPro" id="IPR050818">
    <property type="entry name" value="KCNH_animal-type"/>
</dbReference>
<feature type="transmembrane region" description="Helical" evidence="6">
    <location>
        <begin position="278"/>
        <end position="299"/>
    </location>
</feature>
<evidence type="ECO:0000256" key="6">
    <source>
        <dbReference type="SAM" id="Phobius"/>
    </source>
</evidence>
<feature type="transmembrane region" description="Helical" evidence="6">
    <location>
        <begin position="247"/>
        <end position="266"/>
    </location>
</feature>
<evidence type="ECO:0000256" key="1">
    <source>
        <dbReference type="ARBA" id="ARBA00004141"/>
    </source>
</evidence>
<dbReference type="InterPro" id="IPR014710">
    <property type="entry name" value="RmlC-like_jellyroll"/>
</dbReference>
<evidence type="ECO:0000256" key="2">
    <source>
        <dbReference type="ARBA" id="ARBA00022692"/>
    </source>
</evidence>
<dbReference type="Gene3D" id="1.10.287.70">
    <property type="match status" value="1"/>
</dbReference>
<comment type="subcellular location">
    <subcellularLocation>
        <location evidence="1">Membrane</location>
        <topology evidence="1">Multi-pass membrane protein</topology>
    </subcellularLocation>
</comment>
<feature type="transmembrane region" description="Helical" evidence="6">
    <location>
        <begin position="48"/>
        <end position="68"/>
    </location>
</feature>
<dbReference type="Pfam" id="PF00520">
    <property type="entry name" value="Ion_trans"/>
    <property type="match status" value="1"/>
</dbReference>